<dbReference type="AlphaFoldDB" id="A0AAJ6YYZ6"/>
<dbReference type="InterPro" id="IPR011042">
    <property type="entry name" value="6-blade_b-propeller_TolB-like"/>
</dbReference>
<protein>
    <submittedName>
        <fullName evidence="1">Uncharacterized protein LOC106113548</fullName>
    </submittedName>
</protein>
<dbReference type="SUPFAM" id="SSF63825">
    <property type="entry name" value="YWTD domain"/>
    <property type="match status" value="1"/>
</dbReference>
<gene>
    <name evidence="1" type="primary">LOC106113548</name>
</gene>
<sequence length="176" mass="19513">MDADRGWLFMSGGGWVQRARPDGSQRELLHNGSAVLDIALDLQKQHVYWVSEGAGRGAGREAAEAGLWRMTYAGEERVRLAPAAPQRRPVALALHRDVLYWLDTMLDRGSVVSAPLANLSDYRIMRHNVLYHRTDLMIWSKERQSRRSANPCAAAEGAAGAGCAALCLWDGRRARC</sequence>
<proteinExistence type="predicted"/>
<accession>A0AAJ6YYZ6</accession>
<dbReference type="KEGG" id="pxu:106113548"/>
<dbReference type="Proteomes" id="UP000694872">
    <property type="component" value="Unplaced"/>
</dbReference>
<dbReference type="Gene3D" id="2.120.10.30">
    <property type="entry name" value="TolB, C-terminal domain"/>
    <property type="match status" value="1"/>
</dbReference>
<feature type="non-terminal residue" evidence="1">
    <location>
        <position position="176"/>
    </location>
</feature>
<reference evidence="1" key="1">
    <citation type="submission" date="2025-08" db="UniProtKB">
        <authorList>
            <consortium name="RefSeq"/>
        </authorList>
    </citation>
    <scope>IDENTIFICATION</scope>
</reference>
<evidence type="ECO:0000313" key="1">
    <source>
        <dbReference type="RefSeq" id="XP_013161831.1"/>
    </source>
</evidence>
<dbReference type="GeneID" id="106113548"/>
<dbReference type="RefSeq" id="XP_013161831.1">
    <property type="nucleotide sequence ID" value="XM_013306377.1"/>
</dbReference>
<organism evidence="1">
    <name type="scientific">Papilio xuthus</name>
    <name type="common">Asian swallowtail butterfly</name>
    <dbReference type="NCBI Taxonomy" id="66420"/>
    <lineage>
        <taxon>Eukaryota</taxon>
        <taxon>Metazoa</taxon>
        <taxon>Ecdysozoa</taxon>
        <taxon>Arthropoda</taxon>
        <taxon>Hexapoda</taxon>
        <taxon>Insecta</taxon>
        <taxon>Pterygota</taxon>
        <taxon>Neoptera</taxon>
        <taxon>Endopterygota</taxon>
        <taxon>Lepidoptera</taxon>
        <taxon>Glossata</taxon>
        <taxon>Ditrysia</taxon>
        <taxon>Papilionoidea</taxon>
        <taxon>Papilionidae</taxon>
        <taxon>Papilioninae</taxon>
        <taxon>Papilio</taxon>
    </lineage>
</organism>
<name>A0AAJ6YYZ6_PAPXU</name>